<sequence>WIDPPMASPTPVVDRLIQALSHIRNSTTDAKLIQVWVPVDRGGGERVLTTNDQPFSLHPGCPSLAHYREISVDYHFPAEDDSEGVLGLPGRVFRSRVPEWTPDVRFFTWDEYPRIVHARKYDVRGSLVVPVLEEGSRSCLGVVEVVLTTQKIRYRPELESVCKALEAVNLRAVELSSSSNVNTSDSTYQAALPEILHVLRSACFDHSLPLAQTWVSCISQGKQGCRHSNDNVKNCVSPVESACCIFDPHIRGFHEACSEYHLLKGLGVVGRAFNTNKPCFSNDVTSCSKTEYPLSHYAKMFGLKGAVAIRLRSASTGSTDFVLEFFLPVNCEDSAEQKKLLISLSKTVQDCSQTLYVVTDEETNYTVINESKIAAAQSMANHQESSSSTFKLGSKYDYTFVFSGSTSETLATNRKKEKRRIKAEKAITLQDLRQHFAGTLKEAARNLGVCPTTLKRVCRQHGIQRWPSRTIKKVDHSLKKIQRVIESVHGASNTVNIKPFSSNFTGRASSSRGFPESNTLDDLNLSERAPAPAGLSVLPSSSCSQSSSSSGSSNRSPASDGNNLVPIAPAAEETVPKSQERNGPRVKVRSGEDSVRFRMQSNWSYSDLFHEISQRFGADDPDEFHLRYLDDESDWILLTCDADLDECIRLYRSSPKETIKL</sequence>
<feature type="domain" description="PB1" evidence="7">
    <location>
        <begin position="583"/>
        <end position="661"/>
    </location>
</feature>
<dbReference type="InterPro" id="IPR045012">
    <property type="entry name" value="NLP"/>
</dbReference>
<dbReference type="Proteomes" id="UP000015453">
    <property type="component" value="Unassembled WGS sequence"/>
</dbReference>
<dbReference type="SUPFAM" id="SSF54277">
    <property type="entry name" value="CAD &amp; PB1 domains"/>
    <property type="match status" value="1"/>
</dbReference>
<keyword evidence="1" id="KW-0805">Transcription regulation</keyword>
<feature type="compositionally biased region" description="Basic and acidic residues" evidence="5">
    <location>
        <begin position="574"/>
        <end position="592"/>
    </location>
</feature>
<dbReference type="InterPro" id="IPR053793">
    <property type="entry name" value="PB1-like"/>
</dbReference>
<dbReference type="SMART" id="SM00666">
    <property type="entry name" value="PB1"/>
    <property type="match status" value="1"/>
</dbReference>
<dbReference type="OrthoDB" id="6270329at2759"/>
<evidence type="ECO:0000313" key="9">
    <source>
        <dbReference type="Proteomes" id="UP000015453"/>
    </source>
</evidence>
<evidence type="ECO:0000259" key="6">
    <source>
        <dbReference type="PROSITE" id="PS51519"/>
    </source>
</evidence>
<dbReference type="InterPro" id="IPR003035">
    <property type="entry name" value="RWP-RK_dom"/>
</dbReference>
<evidence type="ECO:0000256" key="5">
    <source>
        <dbReference type="SAM" id="MobiDB-lite"/>
    </source>
</evidence>
<dbReference type="AlphaFoldDB" id="S8CQT3"/>
<keyword evidence="2" id="KW-0238">DNA-binding</keyword>
<keyword evidence="4" id="KW-0539">Nucleus</keyword>
<evidence type="ECO:0000256" key="4">
    <source>
        <dbReference type="ARBA" id="ARBA00023242"/>
    </source>
</evidence>
<evidence type="ECO:0000256" key="3">
    <source>
        <dbReference type="ARBA" id="ARBA00023163"/>
    </source>
</evidence>
<feature type="domain" description="RWP-RK" evidence="6">
    <location>
        <begin position="413"/>
        <end position="494"/>
    </location>
</feature>
<gene>
    <name evidence="8" type="ORF">M569_05222</name>
</gene>
<dbReference type="Pfam" id="PF22922">
    <property type="entry name" value="GAF_NLP"/>
    <property type="match status" value="2"/>
</dbReference>
<evidence type="ECO:0000313" key="8">
    <source>
        <dbReference type="EMBL" id="EPS69544.1"/>
    </source>
</evidence>
<accession>S8CQT3</accession>
<feature type="compositionally biased region" description="Polar residues" evidence="5">
    <location>
        <begin position="496"/>
        <end position="521"/>
    </location>
</feature>
<dbReference type="PROSITE" id="PS51519">
    <property type="entry name" value="RWP_RK"/>
    <property type="match status" value="1"/>
</dbReference>
<feature type="compositionally biased region" description="Low complexity" evidence="5">
    <location>
        <begin position="536"/>
        <end position="559"/>
    </location>
</feature>
<organism evidence="8 9">
    <name type="scientific">Genlisea aurea</name>
    <dbReference type="NCBI Taxonomy" id="192259"/>
    <lineage>
        <taxon>Eukaryota</taxon>
        <taxon>Viridiplantae</taxon>
        <taxon>Streptophyta</taxon>
        <taxon>Embryophyta</taxon>
        <taxon>Tracheophyta</taxon>
        <taxon>Spermatophyta</taxon>
        <taxon>Magnoliopsida</taxon>
        <taxon>eudicotyledons</taxon>
        <taxon>Gunneridae</taxon>
        <taxon>Pentapetalae</taxon>
        <taxon>asterids</taxon>
        <taxon>lamiids</taxon>
        <taxon>Lamiales</taxon>
        <taxon>Lentibulariaceae</taxon>
        <taxon>Genlisea</taxon>
    </lineage>
</organism>
<dbReference type="Pfam" id="PF02042">
    <property type="entry name" value="RWP-RK"/>
    <property type="match status" value="1"/>
</dbReference>
<dbReference type="PROSITE" id="PS51745">
    <property type="entry name" value="PB1"/>
    <property type="match status" value="1"/>
</dbReference>
<reference evidence="8 9" key="1">
    <citation type="journal article" date="2013" name="BMC Genomics">
        <title>The miniature genome of a carnivorous plant Genlisea aurea contains a low number of genes and short non-coding sequences.</title>
        <authorList>
            <person name="Leushkin E.V."/>
            <person name="Sutormin R.A."/>
            <person name="Nabieva E.R."/>
            <person name="Penin A.A."/>
            <person name="Kondrashov A.S."/>
            <person name="Logacheva M.D."/>
        </authorList>
    </citation>
    <scope>NUCLEOTIDE SEQUENCE [LARGE SCALE GENOMIC DNA]</scope>
</reference>
<dbReference type="GO" id="GO:0003700">
    <property type="term" value="F:DNA-binding transcription factor activity"/>
    <property type="evidence" value="ECO:0007669"/>
    <property type="project" value="InterPro"/>
</dbReference>
<feature type="non-terminal residue" evidence="8">
    <location>
        <position position="661"/>
    </location>
</feature>
<feature type="non-terminal residue" evidence="8">
    <location>
        <position position="1"/>
    </location>
</feature>
<proteinExistence type="predicted"/>
<dbReference type="EMBL" id="AUSU01002076">
    <property type="protein sequence ID" value="EPS69544.1"/>
    <property type="molecule type" value="Genomic_DNA"/>
</dbReference>
<dbReference type="Gene3D" id="3.10.20.90">
    <property type="entry name" value="Phosphatidylinositol 3-kinase Catalytic Subunit, Chain A, domain 1"/>
    <property type="match status" value="1"/>
</dbReference>
<protein>
    <submittedName>
        <fullName evidence="8">Uncharacterized protein</fullName>
    </submittedName>
</protein>
<keyword evidence="3" id="KW-0804">Transcription</keyword>
<dbReference type="PANTHER" id="PTHR32002">
    <property type="entry name" value="PROTEIN NLP8"/>
    <property type="match status" value="1"/>
</dbReference>
<evidence type="ECO:0000256" key="1">
    <source>
        <dbReference type="ARBA" id="ARBA00023015"/>
    </source>
</evidence>
<dbReference type="InterPro" id="IPR055081">
    <property type="entry name" value="NLP1-9_GAF"/>
</dbReference>
<feature type="region of interest" description="Disordered" evidence="5">
    <location>
        <begin position="496"/>
        <end position="592"/>
    </location>
</feature>
<name>S8CQT3_9LAMI</name>
<dbReference type="GO" id="GO:0003677">
    <property type="term" value="F:DNA binding"/>
    <property type="evidence" value="ECO:0007669"/>
    <property type="project" value="UniProtKB-KW"/>
</dbReference>
<dbReference type="Pfam" id="PF00564">
    <property type="entry name" value="PB1"/>
    <property type="match status" value="1"/>
</dbReference>
<evidence type="ECO:0000259" key="7">
    <source>
        <dbReference type="PROSITE" id="PS51745"/>
    </source>
</evidence>
<comment type="caution">
    <text evidence="8">The sequence shown here is derived from an EMBL/GenBank/DDBJ whole genome shotgun (WGS) entry which is preliminary data.</text>
</comment>
<keyword evidence="9" id="KW-1185">Reference proteome</keyword>
<evidence type="ECO:0000256" key="2">
    <source>
        <dbReference type="ARBA" id="ARBA00023125"/>
    </source>
</evidence>
<dbReference type="PANTHER" id="PTHR32002:SF44">
    <property type="entry name" value="PROTEIN NLP4"/>
    <property type="match status" value="1"/>
</dbReference>
<dbReference type="InterPro" id="IPR000270">
    <property type="entry name" value="PB1_dom"/>
</dbReference>